<evidence type="ECO:0000313" key="4">
    <source>
        <dbReference type="EMBL" id="VEU44264.1"/>
    </source>
</evidence>
<evidence type="ECO:0000256" key="1">
    <source>
        <dbReference type="ARBA" id="ARBA00008724"/>
    </source>
</evidence>
<evidence type="ECO:0000259" key="3">
    <source>
        <dbReference type="Pfam" id="PF20772"/>
    </source>
</evidence>
<dbReference type="OrthoDB" id="2017544at2759"/>
<protein>
    <submittedName>
        <fullName evidence="4">Uncharacterized protein</fullName>
    </submittedName>
</protein>
<gene>
    <name evidence="4" type="ORF">PSNMU_V1.4_AUG-EV-PASAV3_0113520</name>
</gene>
<feature type="domain" description="TACO1/YebC-like N-terminal" evidence="3">
    <location>
        <begin position="61"/>
        <end position="130"/>
    </location>
</feature>
<dbReference type="Gene3D" id="3.30.70.980">
    <property type="match status" value="2"/>
</dbReference>
<dbReference type="PANTHER" id="PTHR12532">
    <property type="entry name" value="TRANSLATIONAL ACTIVATOR OF CYTOCHROME C OXIDASE 1"/>
    <property type="match status" value="1"/>
</dbReference>
<dbReference type="InterPro" id="IPR026564">
    <property type="entry name" value="Transcrip_reg_TACO1-like_dom3"/>
</dbReference>
<dbReference type="InterPro" id="IPR049083">
    <property type="entry name" value="TACO1_YebC_N"/>
</dbReference>
<feature type="domain" description="TACO1/YebC-like second and third" evidence="2">
    <location>
        <begin position="168"/>
        <end position="301"/>
    </location>
</feature>
<dbReference type="EMBL" id="CAACVS010000636">
    <property type="protein sequence ID" value="VEU44264.1"/>
    <property type="molecule type" value="Genomic_DNA"/>
</dbReference>
<organism evidence="4 5">
    <name type="scientific">Pseudo-nitzschia multistriata</name>
    <dbReference type="NCBI Taxonomy" id="183589"/>
    <lineage>
        <taxon>Eukaryota</taxon>
        <taxon>Sar</taxon>
        <taxon>Stramenopiles</taxon>
        <taxon>Ochrophyta</taxon>
        <taxon>Bacillariophyta</taxon>
        <taxon>Bacillariophyceae</taxon>
        <taxon>Bacillariophycidae</taxon>
        <taxon>Bacillariales</taxon>
        <taxon>Bacillariaceae</taxon>
        <taxon>Pseudo-nitzschia</taxon>
    </lineage>
</organism>
<evidence type="ECO:0000313" key="5">
    <source>
        <dbReference type="Proteomes" id="UP000291116"/>
    </source>
</evidence>
<dbReference type="PANTHER" id="PTHR12532:SF0">
    <property type="entry name" value="TRANSLATIONAL ACTIVATOR OF CYTOCHROME C OXIDASE 1"/>
    <property type="match status" value="1"/>
</dbReference>
<dbReference type="GO" id="GO:0005737">
    <property type="term" value="C:cytoplasm"/>
    <property type="evidence" value="ECO:0007669"/>
    <property type="project" value="UniProtKB-ARBA"/>
</dbReference>
<sequence length="374" mass="41475">MLPLVRTLPSISRKASLRRSLPTISAKRPPLLCPFANNASSSPMATGHVSMQHRTMMAGHNKWSKIRHKKGANDVKKALILGKASKSLTVASKECQGDRSDMRLQAAIQHAKSVQLPRDRIDEAIEKGTKPKSGGEDDFFPLRFDAMMKLEGNRDPGDSSDSSVPSVQVACIITALSDNRNRTTQHVRHLVTKFGGEFLPTDHLNYLFDHVGHILVEIAVNKIVDTNSDVEEAMLILEEELMECALEAGAINIEPSTDDGEEDDTEIDGPTAATEATARFVVTTEEKELWKVVRALRGEATKDTIEDDNGDSTARWNLLRFEHRYVLKDQDYGEVAGVHSESPARDSLDTFLEQLDENEDVHKVYHNAALLQLS</sequence>
<evidence type="ECO:0000259" key="2">
    <source>
        <dbReference type="Pfam" id="PF01709"/>
    </source>
</evidence>
<accession>A0A448ZQI9</accession>
<name>A0A448ZQI9_9STRA</name>
<dbReference type="InterPro" id="IPR017856">
    <property type="entry name" value="Integrase-like_N"/>
</dbReference>
<dbReference type="Pfam" id="PF01709">
    <property type="entry name" value="Transcrip_reg"/>
    <property type="match status" value="1"/>
</dbReference>
<dbReference type="InterPro" id="IPR002876">
    <property type="entry name" value="Transcrip_reg_TACO1-like"/>
</dbReference>
<comment type="similarity">
    <text evidence="1">Belongs to the TACO1 family.</text>
</comment>
<dbReference type="AlphaFoldDB" id="A0A448ZQI9"/>
<dbReference type="Proteomes" id="UP000291116">
    <property type="component" value="Unassembled WGS sequence"/>
</dbReference>
<proteinExistence type="inferred from homology"/>
<dbReference type="Gene3D" id="1.10.10.200">
    <property type="match status" value="1"/>
</dbReference>
<reference evidence="4 5" key="1">
    <citation type="submission" date="2019-01" db="EMBL/GenBank/DDBJ databases">
        <authorList>
            <person name="Ferrante I. M."/>
        </authorList>
    </citation>
    <scope>NUCLEOTIDE SEQUENCE [LARGE SCALE GENOMIC DNA]</scope>
    <source>
        <strain evidence="4 5">B856</strain>
    </source>
</reference>
<dbReference type="Pfam" id="PF20772">
    <property type="entry name" value="TACO1_YebC_N"/>
    <property type="match status" value="1"/>
</dbReference>
<dbReference type="SUPFAM" id="SSF75625">
    <property type="entry name" value="YebC-like"/>
    <property type="match status" value="1"/>
</dbReference>
<dbReference type="InterPro" id="IPR048300">
    <property type="entry name" value="TACO1_YebC-like_2nd/3rd_dom"/>
</dbReference>
<keyword evidence="5" id="KW-1185">Reference proteome</keyword>
<dbReference type="InterPro" id="IPR029072">
    <property type="entry name" value="YebC-like"/>
</dbReference>